<evidence type="ECO:0000256" key="2">
    <source>
        <dbReference type="ARBA" id="ARBA00005814"/>
    </source>
</evidence>
<gene>
    <name evidence="9" type="ORF">scyTo_0017730</name>
</gene>
<dbReference type="PANTHER" id="PTHR48041">
    <property type="entry name" value="ABC TRANSPORTER G FAMILY MEMBER 28"/>
    <property type="match status" value="1"/>
</dbReference>
<dbReference type="GO" id="GO:0042626">
    <property type="term" value="F:ATPase-coupled transmembrane transporter activity"/>
    <property type="evidence" value="ECO:0007669"/>
    <property type="project" value="TreeGrafter"/>
</dbReference>
<feature type="region of interest" description="Disordered" evidence="7">
    <location>
        <begin position="1"/>
        <end position="99"/>
    </location>
</feature>
<name>A0A401PZ20_SCYTO</name>
<dbReference type="InterPro" id="IPR050352">
    <property type="entry name" value="ABCG_transporters"/>
</dbReference>
<organism evidence="9 10">
    <name type="scientific">Scyliorhinus torazame</name>
    <name type="common">Cloudy catshark</name>
    <name type="synonym">Catulus torazame</name>
    <dbReference type="NCBI Taxonomy" id="75743"/>
    <lineage>
        <taxon>Eukaryota</taxon>
        <taxon>Metazoa</taxon>
        <taxon>Chordata</taxon>
        <taxon>Craniata</taxon>
        <taxon>Vertebrata</taxon>
        <taxon>Chondrichthyes</taxon>
        <taxon>Elasmobranchii</taxon>
        <taxon>Galeomorphii</taxon>
        <taxon>Galeoidea</taxon>
        <taxon>Carcharhiniformes</taxon>
        <taxon>Scyliorhinidae</taxon>
        <taxon>Scyliorhinus</taxon>
    </lineage>
</organism>
<keyword evidence="10" id="KW-1185">Reference proteome</keyword>
<evidence type="ECO:0000313" key="9">
    <source>
        <dbReference type="EMBL" id="GCB78356.1"/>
    </source>
</evidence>
<keyword evidence="4" id="KW-0812">Transmembrane</keyword>
<comment type="caution">
    <text evidence="9">The sequence shown here is derived from an EMBL/GenBank/DDBJ whole genome shotgun (WGS) entry which is preliminary data.</text>
</comment>
<dbReference type="InterPro" id="IPR027417">
    <property type="entry name" value="P-loop_NTPase"/>
</dbReference>
<comment type="similarity">
    <text evidence="2">Belongs to the ABC transporter superfamily. ABCG family. Eye pigment precursor importer (TC 3.A.1.204) subfamily.</text>
</comment>
<feature type="domain" description="ABC transporter" evidence="8">
    <location>
        <begin position="183"/>
        <end position="280"/>
    </location>
</feature>
<evidence type="ECO:0000313" key="10">
    <source>
        <dbReference type="Proteomes" id="UP000288216"/>
    </source>
</evidence>
<dbReference type="SUPFAM" id="SSF52540">
    <property type="entry name" value="P-loop containing nucleoside triphosphate hydrolases"/>
    <property type="match status" value="1"/>
</dbReference>
<feature type="compositionally biased region" description="Low complexity" evidence="7">
    <location>
        <begin position="65"/>
        <end position="77"/>
    </location>
</feature>
<dbReference type="EMBL" id="BFAA01011764">
    <property type="protein sequence ID" value="GCB78356.1"/>
    <property type="molecule type" value="Genomic_DNA"/>
</dbReference>
<protein>
    <recommendedName>
        <fullName evidence="8">ABC transporter domain-containing protein</fullName>
    </recommendedName>
</protein>
<dbReference type="AlphaFoldDB" id="A0A401PZ20"/>
<dbReference type="STRING" id="75743.A0A401PZ20"/>
<dbReference type="GO" id="GO:0005886">
    <property type="term" value="C:plasma membrane"/>
    <property type="evidence" value="ECO:0007669"/>
    <property type="project" value="TreeGrafter"/>
</dbReference>
<evidence type="ECO:0000256" key="6">
    <source>
        <dbReference type="ARBA" id="ARBA00023136"/>
    </source>
</evidence>
<evidence type="ECO:0000259" key="8">
    <source>
        <dbReference type="Pfam" id="PF00005"/>
    </source>
</evidence>
<dbReference type="GO" id="GO:0005524">
    <property type="term" value="F:ATP binding"/>
    <property type="evidence" value="ECO:0007669"/>
    <property type="project" value="InterPro"/>
</dbReference>
<dbReference type="Gene3D" id="3.40.50.300">
    <property type="entry name" value="P-loop containing nucleotide triphosphate hydrolases"/>
    <property type="match status" value="1"/>
</dbReference>
<dbReference type="OMA" id="IDQETAM"/>
<keyword evidence="6" id="KW-0472">Membrane</keyword>
<dbReference type="OrthoDB" id="9805706at2759"/>
<reference evidence="9 10" key="1">
    <citation type="journal article" date="2018" name="Nat. Ecol. Evol.">
        <title>Shark genomes provide insights into elasmobranch evolution and the origin of vertebrates.</title>
        <authorList>
            <person name="Hara Y"/>
            <person name="Yamaguchi K"/>
            <person name="Onimaru K"/>
            <person name="Kadota M"/>
            <person name="Koyanagi M"/>
            <person name="Keeley SD"/>
            <person name="Tatsumi K"/>
            <person name="Tanaka K"/>
            <person name="Motone F"/>
            <person name="Kageyama Y"/>
            <person name="Nozu R"/>
            <person name="Adachi N"/>
            <person name="Nishimura O"/>
            <person name="Nakagawa R"/>
            <person name="Tanegashima C"/>
            <person name="Kiyatake I"/>
            <person name="Matsumoto R"/>
            <person name="Murakumo K"/>
            <person name="Nishida K"/>
            <person name="Terakita A"/>
            <person name="Kuratani S"/>
            <person name="Sato K"/>
            <person name="Hyodo S Kuraku.S."/>
        </authorList>
    </citation>
    <scope>NUCLEOTIDE SEQUENCE [LARGE SCALE GENOMIC DNA]</scope>
</reference>
<proteinExistence type="inferred from homology"/>
<dbReference type="GO" id="GO:0016887">
    <property type="term" value="F:ATP hydrolysis activity"/>
    <property type="evidence" value="ECO:0007669"/>
    <property type="project" value="InterPro"/>
</dbReference>
<sequence>MDKHDLTEEEISQSAAAEIEESVKADVPGEVDVAAEPAANKGRDASEAVPELTERAPVVNADVLSSASSTTESSESSIEMPRAAGRPVGPGEALRKEEPVTIETDSVLLMSDPVQKITFGKELRDDSELQAFSTIEFLKESEQELGIVKYPHGLIVSFLNVSYKVNLSHGNFFHPIKYTKEVLSGVRTLVFQDYMMTETLTVRENLEFSAALRLPKNVSKLERTTRVNSLIKDLRLTKIEDAKIGTYFTRGISDGEKKKTSIAMELVRDPGVLFLDEPTSGLDTSNSNAVLHLLRR</sequence>
<accession>A0A401PZ20</accession>
<keyword evidence="5" id="KW-1133">Transmembrane helix</keyword>
<evidence type="ECO:0000256" key="3">
    <source>
        <dbReference type="ARBA" id="ARBA00022448"/>
    </source>
</evidence>
<dbReference type="PANTHER" id="PTHR48041:SF116">
    <property type="entry name" value="PROTEIN BROWN"/>
    <property type="match status" value="1"/>
</dbReference>
<keyword evidence="3" id="KW-0813">Transport</keyword>
<evidence type="ECO:0000256" key="1">
    <source>
        <dbReference type="ARBA" id="ARBA00004141"/>
    </source>
</evidence>
<evidence type="ECO:0000256" key="5">
    <source>
        <dbReference type="ARBA" id="ARBA00022989"/>
    </source>
</evidence>
<dbReference type="Pfam" id="PF00005">
    <property type="entry name" value="ABC_tran"/>
    <property type="match status" value="1"/>
</dbReference>
<evidence type="ECO:0000256" key="7">
    <source>
        <dbReference type="SAM" id="MobiDB-lite"/>
    </source>
</evidence>
<comment type="subcellular location">
    <subcellularLocation>
        <location evidence="1">Membrane</location>
        <topology evidence="1">Multi-pass membrane protein</topology>
    </subcellularLocation>
</comment>
<evidence type="ECO:0000256" key="4">
    <source>
        <dbReference type="ARBA" id="ARBA00022692"/>
    </source>
</evidence>
<dbReference type="InterPro" id="IPR003439">
    <property type="entry name" value="ABC_transporter-like_ATP-bd"/>
</dbReference>
<dbReference type="Proteomes" id="UP000288216">
    <property type="component" value="Unassembled WGS sequence"/>
</dbReference>